<name>A0A0C9W278_9AGAM</name>
<dbReference type="OrthoDB" id="3069322at2759"/>
<evidence type="ECO:0000313" key="3">
    <source>
        <dbReference type="EMBL" id="KIJ65070.1"/>
    </source>
</evidence>
<feature type="signal peptide" evidence="2">
    <location>
        <begin position="1"/>
        <end position="19"/>
    </location>
</feature>
<feature type="region of interest" description="Disordered" evidence="1">
    <location>
        <begin position="180"/>
        <end position="205"/>
    </location>
</feature>
<dbReference type="AlphaFoldDB" id="A0A0C9W278"/>
<dbReference type="HOGENOM" id="CLU_1082050_0_0_1"/>
<dbReference type="Proteomes" id="UP000053820">
    <property type="component" value="Unassembled WGS sequence"/>
</dbReference>
<organism evidence="3 4">
    <name type="scientific">Hydnomerulius pinastri MD-312</name>
    <dbReference type="NCBI Taxonomy" id="994086"/>
    <lineage>
        <taxon>Eukaryota</taxon>
        <taxon>Fungi</taxon>
        <taxon>Dikarya</taxon>
        <taxon>Basidiomycota</taxon>
        <taxon>Agaricomycotina</taxon>
        <taxon>Agaricomycetes</taxon>
        <taxon>Agaricomycetidae</taxon>
        <taxon>Boletales</taxon>
        <taxon>Boletales incertae sedis</taxon>
        <taxon>Leucogyrophana</taxon>
    </lineage>
</organism>
<sequence length="257" mass="28076">MLALYGIFLSLFHVLLGLAVPPPRITEPPVTQRPQKAQRQQPKHTGKGLTIHPLGLPVAPLGGQPEAMHVTGAPIFGTLPLSPGDSIVRDVVGTSTTPHTASAADHIHVEFTPEALKRSEDLKESHTIHRPPRRTTSPASSKSSNSSYKGSLFHRSSTGSLERFCKGRVARSVCPEIDFGSASRRPSCPKRHSSLHTTDPPPRTDPYNAPYYFPAPGTPEAVDYVRKIREEQLRSPVKTSFTFKFSKGHKRNSGEGK</sequence>
<accession>A0A0C9W278</accession>
<proteinExistence type="predicted"/>
<feature type="region of interest" description="Disordered" evidence="1">
    <location>
        <begin position="26"/>
        <end position="53"/>
    </location>
</feature>
<keyword evidence="4" id="KW-1185">Reference proteome</keyword>
<feature type="chain" id="PRO_5002205031" evidence="2">
    <location>
        <begin position="20"/>
        <end position="257"/>
    </location>
</feature>
<reference evidence="3 4" key="1">
    <citation type="submission" date="2014-04" db="EMBL/GenBank/DDBJ databases">
        <title>Evolutionary Origins and Diversification of the Mycorrhizal Mutualists.</title>
        <authorList>
            <consortium name="DOE Joint Genome Institute"/>
            <consortium name="Mycorrhizal Genomics Consortium"/>
            <person name="Kohler A."/>
            <person name="Kuo A."/>
            <person name="Nagy L.G."/>
            <person name="Floudas D."/>
            <person name="Copeland A."/>
            <person name="Barry K.W."/>
            <person name="Cichocki N."/>
            <person name="Veneault-Fourrey C."/>
            <person name="LaButti K."/>
            <person name="Lindquist E.A."/>
            <person name="Lipzen A."/>
            <person name="Lundell T."/>
            <person name="Morin E."/>
            <person name="Murat C."/>
            <person name="Riley R."/>
            <person name="Ohm R."/>
            <person name="Sun H."/>
            <person name="Tunlid A."/>
            <person name="Henrissat B."/>
            <person name="Grigoriev I.V."/>
            <person name="Hibbett D.S."/>
            <person name="Martin F."/>
        </authorList>
    </citation>
    <scope>NUCLEOTIDE SEQUENCE [LARGE SCALE GENOMIC DNA]</scope>
    <source>
        <strain evidence="3 4">MD-312</strain>
    </source>
</reference>
<feature type="compositionally biased region" description="Low complexity" evidence="1">
    <location>
        <begin position="137"/>
        <end position="151"/>
    </location>
</feature>
<keyword evidence="2" id="KW-0732">Signal</keyword>
<feature type="compositionally biased region" description="Basic and acidic residues" evidence="1">
    <location>
        <begin position="117"/>
        <end position="127"/>
    </location>
</feature>
<dbReference type="EMBL" id="KN839844">
    <property type="protein sequence ID" value="KIJ65070.1"/>
    <property type="molecule type" value="Genomic_DNA"/>
</dbReference>
<evidence type="ECO:0000256" key="2">
    <source>
        <dbReference type="SAM" id="SignalP"/>
    </source>
</evidence>
<protein>
    <submittedName>
        <fullName evidence="3">Uncharacterized protein</fullName>
    </submittedName>
</protein>
<gene>
    <name evidence="3" type="ORF">HYDPIDRAFT_110966</name>
</gene>
<feature type="region of interest" description="Disordered" evidence="1">
    <location>
        <begin position="117"/>
        <end position="153"/>
    </location>
</feature>
<evidence type="ECO:0000256" key="1">
    <source>
        <dbReference type="SAM" id="MobiDB-lite"/>
    </source>
</evidence>
<evidence type="ECO:0000313" key="4">
    <source>
        <dbReference type="Proteomes" id="UP000053820"/>
    </source>
</evidence>